<evidence type="ECO:0000313" key="1">
    <source>
        <dbReference type="EMBL" id="KAJ3479436.1"/>
    </source>
</evidence>
<comment type="caution">
    <text evidence="1">The sequence shown here is derived from an EMBL/GenBank/DDBJ whole genome shotgun (WGS) entry which is preliminary data.</text>
</comment>
<dbReference type="Proteomes" id="UP001212997">
    <property type="component" value="Unassembled WGS sequence"/>
</dbReference>
<organism evidence="1 2">
    <name type="scientific">Meripilus lineatus</name>
    <dbReference type="NCBI Taxonomy" id="2056292"/>
    <lineage>
        <taxon>Eukaryota</taxon>
        <taxon>Fungi</taxon>
        <taxon>Dikarya</taxon>
        <taxon>Basidiomycota</taxon>
        <taxon>Agaricomycotina</taxon>
        <taxon>Agaricomycetes</taxon>
        <taxon>Polyporales</taxon>
        <taxon>Meripilaceae</taxon>
        <taxon>Meripilus</taxon>
    </lineage>
</organism>
<evidence type="ECO:0008006" key="3">
    <source>
        <dbReference type="Google" id="ProtNLM"/>
    </source>
</evidence>
<proteinExistence type="predicted"/>
<accession>A0AAD5UW53</accession>
<dbReference type="AlphaFoldDB" id="A0AAD5UW53"/>
<name>A0AAD5UW53_9APHY</name>
<keyword evidence="2" id="KW-1185">Reference proteome</keyword>
<dbReference type="EMBL" id="JANAWD010000439">
    <property type="protein sequence ID" value="KAJ3479436.1"/>
    <property type="molecule type" value="Genomic_DNA"/>
</dbReference>
<evidence type="ECO:0000313" key="2">
    <source>
        <dbReference type="Proteomes" id="UP001212997"/>
    </source>
</evidence>
<gene>
    <name evidence="1" type="ORF">NLI96_g9055</name>
</gene>
<reference evidence="1" key="1">
    <citation type="submission" date="2022-07" db="EMBL/GenBank/DDBJ databases">
        <title>Genome Sequence of Physisporinus lineatus.</title>
        <authorList>
            <person name="Buettner E."/>
        </authorList>
    </citation>
    <scope>NUCLEOTIDE SEQUENCE</scope>
    <source>
        <strain evidence="1">VT162</strain>
    </source>
</reference>
<sequence>MGVPHSHLDIEAVKAILSKLPNLSKLSVHGIDLTSLDTSRTKNVCPASLQYLSFRYMEISGGLSLSSVLSYFTPVDNLELIDVLTEQPQMLSTELDAPKCPVIQSVKLQLMDGLNRNHLVHEHIQLESLSELHFSFSFPEQLRIIIPIIRRTPRLNHLSLVLDAFGQQPNPLAELGGWTELNIASITSLETLSIGFELEPPLTLEDHTIWSLAASLLSSAPSTLSNVTFSDMVLSLNWSSFREECLELLDWKLLEQSLSRFSQLRGFKITIALLGVRDALTASAILEKSRVIIQRQLRDLRQQGKLEVVLEARWNV</sequence>
<protein>
    <recommendedName>
        <fullName evidence="3">F-box domain-containing protein</fullName>
    </recommendedName>
</protein>